<keyword evidence="2" id="KW-1185">Reference proteome</keyword>
<feature type="compositionally biased region" description="Basic and acidic residues" evidence="1">
    <location>
        <begin position="13"/>
        <end position="24"/>
    </location>
</feature>
<evidence type="ECO:0000313" key="2">
    <source>
        <dbReference type="Proteomes" id="UP000095283"/>
    </source>
</evidence>
<dbReference type="Gene3D" id="1.20.5.1890">
    <property type="match status" value="1"/>
</dbReference>
<protein>
    <submittedName>
        <fullName evidence="3">Reverse transcriptase domain-containing protein</fullName>
    </submittedName>
</protein>
<dbReference type="Pfam" id="PF24664">
    <property type="entry name" value="Monjiviricetes_fusion"/>
    <property type="match status" value="1"/>
</dbReference>
<accession>A0A1I7XE47</accession>
<name>A0A1I7XE47_HETBA</name>
<feature type="region of interest" description="Disordered" evidence="1">
    <location>
        <begin position="1"/>
        <end position="24"/>
    </location>
</feature>
<sequence length="852" mass="97677">MPVTRHTTPVSSIKKEREPEKSDMEQLLEKITSLQVTQRGNNGGHAMPSYKENESFSTFIRKVNNYLNYIGADETYAIRILPIMLAGPWVSLLDALQREIYSEDRILLAQAELASVKQKTAKVEIFAKICKELAERAYPFDEKAREAFLLATFINRLNSKLRTAIRRATPSSFESAVNAASHEEVILRLSEEGDSSAMHALAESINAMNTQPEAREKRHRERSQRSNGYRPNYKQYQDGRNHFNNGKARDNRRKWRKDPGRDNSRSPRDANAVNPLFTPESPAQSGSRRILDSISAITVTVCCIIALSGITSIEVETLYACQNARGGILVAPPRPQECNPPKAETILHTRIEIYIKNHTMEEYIARRCSKEIYRRCMNGRIWIPDYNQTLREVSKKCIYRLMPEKGLVGILQDKTVVSSLMTNTGGCKIQDGATSIMLEATQNAFLLDNGPIDYWIRRCFKQRVHKTTTSALFVLIDYPKISNISEYLIKGRRELSRNGYKYFKTEELIQALLHHKHPRISQLITGLSEENKRKEVMHQMDEWRENYKGGNGPGHYYDAYLNDIFNVREVKRRAKPIEREEINHTIVRAMEIWRNSDNIHWIEEAHKSIKEPTSTVLTSRTTTTKATTTTTTTKASTMTTAELIQHQCNAVKQVRPLKGTTKQPDTATNDQKARFARQNSTPTPVERSGVIGKQSHLNYMQKQYDMQENLRRNLTMTGTNDKLQYFTEMLQKDMKSNLDRVCDTICNINNRQLETWWAIMQLDPTTGLRAMLKRKDITARIVGSGILSITQCRKVIANRIHYDHKLNDTCYAYVPIITREDEIMYLIPGSTDVSTSSNTINEEGGWSCYEHS</sequence>
<evidence type="ECO:0000313" key="3">
    <source>
        <dbReference type="WBParaSite" id="Hba_15988"/>
    </source>
</evidence>
<dbReference type="SUPFAM" id="SSF161008">
    <property type="entry name" value="Viral glycoprotein ectodomain-like"/>
    <property type="match status" value="1"/>
</dbReference>
<dbReference type="AlphaFoldDB" id="A0A1I7XE47"/>
<feature type="compositionally biased region" description="Basic and acidic residues" evidence="1">
    <location>
        <begin position="257"/>
        <end position="268"/>
    </location>
</feature>
<feature type="region of interest" description="Disordered" evidence="1">
    <location>
        <begin position="206"/>
        <end position="288"/>
    </location>
</feature>
<organism evidence="2 3">
    <name type="scientific">Heterorhabditis bacteriophora</name>
    <name type="common">Entomopathogenic nematode worm</name>
    <dbReference type="NCBI Taxonomy" id="37862"/>
    <lineage>
        <taxon>Eukaryota</taxon>
        <taxon>Metazoa</taxon>
        <taxon>Ecdysozoa</taxon>
        <taxon>Nematoda</taxon>
        <taxon>Chromadorea</taxon>
        <taxon>Rhabditida</taxon>
        <taxon>Rhabditina</taxon>
        <taxon>Rhabditomorpha</taxon>
        <taxon>Strongyloidea</taxon>
        <taxon>Heterorhabditidae</taxon>
        <taxon>Heterorhabditis</taxon>
    </lineage>
</organism>
<feature type="compositionally biased region" description="Polar residues" evidence="1">
    <location>
        <begin position="1"/>
        <end position="11"/>
    </location>
</feature>
<evidence type="ECO:0000256" key="1">
    <source>
        <dbReference type="SAM" id="MobiDB-lite"/>
    </source>
</evidence>
<proteinExistence type="predicted"/>
<dbReference type="WBParaSite" id="Hba_15988">
    <property type="protein sequence ID" value="Hba_15988"/>
    <property type="gene ID" value="Hba_15988"/>
</dbReference>
<dbReference type="Proteomes" id="UP000095283">
    <property type="component" value="Unplaced"/>
</dbReference>
<reference evidence="3" key="1">
    <citation type="submission" date="2016-11" db="UniProtKB">
        <authorList>
            <consortium name="WormBaseParasite"/>
        </authorList>
    </citation>
    <scope>IDENTIFICATION</scope>
</reference>